<comment type="caution">
    <text evidence="2">The sequence shown here is derived from an EMBL/GenBank/DDBJ whole genome shotgun (WGS) entry which is preliminary data.</text>
</comment>
<protein>
    <submittedName>
        <fullName evidence="2">Uncharacterized protein</fullName>
    </submittedName>
</protein>
<evidence type="ECO:0000256" key="1">
    <source>
        <dbReference type="SAM" id="MobiDB-lite"/>
    </source>
</evidence>
<dbReference type="AlphaFoldDB" id="A0A1J4KKE9"/>
<proteinExistence type="predicted"/>
<organism evidence="2 3">
    <name type="scientific">Tritrichomonas foetus</name>
    <dbReference type="NCBI Taxonomy" id="1144522"/>
    <lineage>
        <taxon>Eukaryota</taxon>
        <taxon>Metamonada</taxon>
        <taxon>Parabasalia</taxon>
        <taxon>Tritrichomonadida</taxon>
        <taxon>Tritrichomonadidae</taxon>
        <taxon>Tritrichomonas</taxon>
    </lineage>
</organism>
<feature type="compositionally biased region" description="Low complexity" evidence="1">
    <location>
        <begin position="37"/>
        <end position="51"/>
    </location>
</feature>
<dbReference type="GeneID" id="94836218"/>
<evidence type="ECO:0000313" key="2">
    <source>
        <dbReference type="EMBL" id="OHT10166.1"/>
    </source>
</evidence>
<keyword evidence="3" id="KW-1185">Reference proteome</keyword>
<sequence>MESKVEETPIPQSSDESNSEGSINQSDSNSTSPESTQNPNFNLNLNQLNQPVFPPHPINLPQNPPPNSARPRLGKFDPLPPLNTNGQYISKQYPDVQKSDDFKKRTAMFEKKKQLFVQGIVKNHKKNMPLDPLKESQVEKYLNSTKRSQNSNRIQYRQTFKLPPMEELPKEKVEKLPPVAEEAVSVDN</sequence>
<evidence type="ECO:0000313" key="3">
    <source>
        <dbReference type="Proteomes" id="UP000179807"/>
    </source>
</evidence>
<accession>A0A1J4KKE9</accession>
<feature type="region of interest" description="Disordered" evidence="1">
    <location>
        <begin position="1"/>
        <end position="97"/>
    </location>
</feature>
<dbReference type="Proteomes" id="UP000179807">
    <property type="component" value="Unassembled WGS sequence"/>
</dbReference>
<dbReference type="EMBL" id="MLAK01000619">
    <property type="protein sequence ID" value="OHT10166.1"/>
    <property type="molecule type" value="Genomic_DNA"/>
</dbReference>
<name>A0A1J4KKE9_9EUKA</name>
<dbReference type="RefSeq" id="XP_068363302.1">
    <property type="nucleotide sequence ID" value="XM_068501514.1"/>
</dbReference>
<reference evidence="2" key="1">
    <citation type="submission" date="2016-10" db="EMBL/GenBank/DDBJ databases">
        <authorList>
            <person name="Benchimol M."/>
            <person name="Almeida L.G."/>
            <person name="Vasconcelos A.T."/>
            <person name="Perreira-Neves A."/>
            <person name="Rosa I.A."/>
            <person name="Tasca T."/>
            <person name="Bogo M.R."/>
            <person name="de Souza W."/>
        </authorList>
    </citation>
    <scope>NUCLEOTIDE SEQUENCE [LARGE SCALE GENOMIC DNA]</scope>
    <source>
        <strain evidence="2">K</strain>
    </source>
</reference>
<dbReference type="VEuPathDB" id="TrichDB:TRFO_20631"/>
<feature type="compositionally biased region" description="Pro residues" evidence="1">
    <location>
        <begin position="52"/>
        <end position="68"/>
    </location>
</feature>
<gene>
    <name evidence="2" type="ORF">TRFO_20631</name>
</gene>
<feature type="compositionally biased region" description="Polar residues" evidence="1">
    <location>
        <begin position="10"/>
        <end position="36"/>
    </location>
</feature>